<evidence type="ECO:0000256" key="1">
    <source>
        <dbReference type="SAM" id="Phobius"/>
    </source>
</evidence>
<accession>A0A8H5EZR2</accession>
<dbReference type="AlphaFoldDB" id="A0A8H5EZR2"/>
<sequence>MSVYLPPSPSIDPIDPLSQPTLIVPLTFEEALLISVYLATTIYGINVVLALACLRPIANPKRARNSGSLALVFNGYIFIMACLATEATLEDALSSAANFKDRMSFTGNLCTPYALPLSILGADGFMIWRCYILYGALSGMKKHLLTAVLAILGCSSVGSAIWFWVADAAGNVTFLEQTGPEQGFLSLFSRSIFALFVVTAAVNTSVSILIAARLLYGHHILSISQPGEKISSPYITAMAICVESSSMITVVAIAGAVSYSPFIGLISVSYMQIPRIIIPQVCVISPFLIMYRIAQGRGSTAARLEETLCTGSIAFGNAQQDGEEVISSSQDSGDT</sequence>
<feature type="transmembrane region" description="Helical" evidence="1">
    <location>
        <begin position="144"/>
        <end position="165"/>
    </location>
</feature>
<dbReference type="OrthoDB" id="3267806at2759"/>
<feature type="transmembrane region" description="Helical" evidence="1">
    <location>
        <begin position="192"/>
        <end position="216"/>
    </location>
</feature>
<keyword evidence="1" id="KW-1133">Transmembrane helix</keyword>
<feature type="transmembrane region" description="Helical" evidence="1">
    <location>
        <begin position="66"/>
        <end position="89"/>
    </location>
</feature>
<feature type="transmembrane region" description="Helical" evidence="1">
    <location>
        <begin position="277"/>
        <end position="294"/>
    </location>
</feature>
<comment type="caution">
    <text evidence="2">The sequence shown here is derived from an EMBL/GenBank/DDBJ whole genome shotgun (WGS) entry which is preliminary data.</text>
</comment>
<gene>
    <name evidence="2" type="ORF">D9619_012073</name>
</gene>
<name>A0A8H5EZR2_9AGAR</name>
<evidence type="ECO:0000313" key="2">
    <source>
        <dbReference type="EMBL" id="KAF5317983.1"/>
    </source>
</evidence>
<keyword evidence="1" id="KW-0812">Transmembrane</keyword>
<keyword evidence="3" id="KW-1185">Reference proteome</keyword>
<reference evidence="2 3" key="1">
    <citation type="journal article" date="2020" name="ISME J.">
        <title>Uncovering the hidden diversity of litter-decomposition mechanisms in mushroom-forming fungi.</title>
        <authorList>
            <person name="Floudas D."/>
            <person name="Bentzer J."/>
            <person name="Ahren D."/>
            <person name="Johansson T."/>
            <person name="Persson P."/>
            <person name="Tunlid A."/>
        </authorList>
    </citation>
    <scope>NUCLEOTIDE SEQUENCE [LARGE SCALE GENOMIC DNA]</scope>
    <source>
        <strain evidence="2 3">CBS 101986</strain>
    </source>
</reference>
<proteinExistence type="predicted"/>
<dbReference type="EMBL" id="JAACJJ010000031">
    <property type="protein sequence ID" value="KAF5317983.1"/>
    <property type="molecule type" value="Genomic_DNA"/>
</dbReference>
<dbReference type="Proteomes" id="UP000567179">
    <property type="component" value="Unassembled WGS sequence"/>
</dbReference>
<organism evidence="2 3">
    <name type="scientific">Psilocybe cf. subviscida</name>
    <dbReference type="NCBI Taxonomy" id="2480587"/>
    <lineage>
        <taxon>Eukaryota</taxon>
        <taxon>Fungi</taxon>
        <taxon>Dikarya</taxon>
        <taxon>Basidiomycota</taxon>
        <taxon>Agaricomycotina</taxon>
        <taxon>Agaricomycetes</taxon>
        <taxon>Agaricomycetidae</taxon>
        <taxon>Agaricales</taxon>
        <taxon>Agaricineae</taxon>
        <taxon>Strophariaceae</taxon>
        <taxon>Psilocybe</taxon>
    </lineage>
</organism>
<feature type="transmembrane region" description="Helical" evidence="1">
    <location>
        <begin position="113"/>
        <end position="132"/>
    </location>
</feature>
<evidence type="ECO:0000313" key="3">
    <source>
        <dbReference type="Proteomes" id="UP000567179"/>
    </source>
</evidence>
<feature type="transmembrane region" description="Helical" evidence="1">
    <location>
        <begin position="237"/>
        <end position="257"/>
    </location>
</feature>
<protein>
    <submittedName>
        <fullName evidence="2">Uncharacterized protein</fullName>
    </submittedName>
</protein>
<keyword evidence="1" id="KW-0472">Membrane</keyword>
<feature type="transmembrane region" description="Helical" evidence="1">
    <location>
        <begin position="31"/>
        <end position="54"/>
    </location>
</feature>